<dbReference type="AlphaFoldDB" id="A0A9Q1BB46"/>
<evidence type="ECO:0000256" key="6">
    <source>
        <dbReference type="ARBA" id="ARBA00022763"/>
    </source>
</evidence>
<evidence type="ECO:0000259" key="13">
    <source>
        <dbReference type="Pfam" id="PF13476"/>
    </source>
</evidence>
<keyword evidence="7" id="KW-0067">ATP-binding</keyword>
<evidence type="ECO:0000256" key="2">
    <source>
        <dbReference type="ARBA" id="ARBA00004286"/>
    </source>
</evidence>
<comment type="similarity">
    <text evidence="3">Belongs to the SMC family. SMC6 subfamily.</text>
</comment>
<keyword evidence="8" id="KW-0175">Coiled coil</keyword>
<keyword evidence="5" id="KW-0547">Nucleotide-binding</keyword>
<evidence type="ECO:0000256" key="9">
    <source>
        <dbReference type="ARBA" id="ARBA00023172"/>
    </source>
</evidence>
<gene>
    <name evidence="14" type="ORF">HOLleu_44081</name>
</gene>
<sequence length="235" mass="26017">MEKRKFQGNDEDEPPAKRGHVKISPSQQEADDLELSQLNDISVLGTDADHGIIDKIYLKNFMCHGKLEFTFGPNVNFVVGRNGSGKSAIMTALVVGLGGKASVTNRGSALKSFIKEGRSVAEVSIILRNQGTDAYRHDLYGSSIRVERRLTADGSSSYKLKSAKGQVVSTKREELSRILDQFNIQVDNPVAILNQDTSRNFLFSKDPRDKYKVSRKAILYHIFQSGGNVFSFLTS</sequence>
<feature type="region of interest" description="Disordered" evidence="12">
    <location>
        <begin position="1"/>
        <end position="29"/>
    </location>
</feature>
<keyword evidence="9" id="KW-0233">DNA recombination</keyword>
<evidence type="ECO:0000256" key="1">
    <source>
        <dbReference type="ARBA" id="ARBA00004123"/>
    </source>
</evidence>
<dbReference type="GO" id="GO:0005634">
    <property type="term" value="C:nucleus"/>
    <property type="evidence" value="ECO:0007669"/>
    <property type="project" value="UniProtKB-SubCell"/>
</dbReference>
<evidence type="ECO:0000256" key="4">
    <source>
        <dbReference type="ARBA" id="ARBA00022454"/>
    </source>
</evidence>
<dbReference type="GO" id="GO:0003684">
    <property type="term" value="F:damaged DNA binding"/>
    <property type="evidence" value="ECO:0007669"/>
    <property type="project" value="TreeGrafter"/>
</dbReference>
<dbReference type="Gene3D" id="3.40.50.300">
    <property type="entry name" value="P-loop containing nucleotide triphosphate hydrolases"/>
    <property type="match status" value="1"/>
</dbReference>
<dbReference type="OrthoDB" id="10072614at2759"/>
<evidence type="ECO:0000256" key="3">
    <source>
        <dbReference type="ARBA" id="ARBA00006793"/>
    </source>
</evidence>
<dbReference type="EMBL" id="JAIZAY010000627">
    <property type="protein sequence ID" value="KAJ8018107.1"/>
    <property type="molecule type" value="Genomic_DNA"/>
</dbReference>
<dbReference type="GO" id="GO:0030915">
    <property type="term" value="C:Smc5-Smc6 complex"/>
    <property type="evidence" value="ECO:0007669"/>
    <property type="project" value="TreeGrafter"/>
</dbReference>
<keyword evidence="11" id="KW-0539">Nucleus</keyword>
<keyword evidence="15" id="KW-1185">Reference proteome</keyword>
<evidence type="ECO:0000256" key="8">
    <source>
        <dbReference type="ARBA" id="ARBA00023054"/>
    </source>
</evidence>
<dbReference type="Pfam" id="PF13476">
    <property type="entry name" value="AAA_23"/>
    <property type="match status" value="1"/>
</dbReference>
<evidence type="ECO:0000256" key="12">
    <source>
        <dbReference type="SAM" id="MobiDB-lite"/>
    </source>
</evidence>
<dbReference type="GO" id="GO:0005524">
    <property type="term" value="F:ATP binding"/>
    <property type="evidence" value="ECO:0007669"/>
    <property type="project" value="UniProtKB-KW"/>
</dbReference>
<evidence type="ECO:0000313" key="14">
    <source>
        <dbReference type="EMBL" id="KAJ8018107.1"/>
    </source>
</evidence>
<dbReference type="SUPFAM" id="SSF52540">
    <property type="entry name" value="P-loop containing nucleoside triphosphate hydrolases"/>
    <property type="match status" value="1"/>
</dbReference>
<evidence type="ECO:0000256" key="5">
    <source>
        <dbReference type="ARBA" id="ARBA00022741"/>
    </source>
</evidence>
<dbReference type="Proteomes" id="UP001152320">
    <property type="component" value="Unassembled WGS sequence"/>
</dbReference>
<dbReference type="InterPro" id="IPR038729">
    <property type="entry name" value="Rad50/SbcC_AAA"/>
</dbReference>
<name>A0A9Q1BB46_HOLLE</name>
<dbReference type="PANTHER" id="PTHR19306:SF6">
    <property type="entry name" value="STRUCTURAL MAINTENANCE OF CHROMOSOMES PROTEIN 6"/>
    <property type="match status" value="1"/>
</dbReference>
<dbReference type="GO" id="GO:0000724">
    <property type="term" value="P:double-strand break repair via homologous recombination"/>
    <property type="evidence" value="ECO:0007669"/>
    <property type="project" value="TreeGrafter"/>
</dbReference>
<keyword evidence="4" id="KW-0158">Chromosome</keyword>
<keyword evidence="6" id="KW-0227">DNA damage</keyword>
<reference evidence="14" key="1">
    <citation type="submission" date="2021-10" db="EMBL/GenBank/DDBJ databases">
        <title>Tropical sea cucumber genome reveals ecological adaptation and Cuvierian tubules defense mechanism.</title>
        <authorList>
            <person name="Chen T."/>
        </authorList>
    </citation>
    <scope>NUCLEOTIDE SEQUENCE</scope>
    <source>
        <strain evidence="14">Nanhai2018</strain>
        <tissue evidence="14">Muscle</tissue>
    </source>
</reference>
<dbReference type="PANTHER" id="PTHR19306">
    <property type="entry name" value="STRUCTURAL MAINTENANCE OF CHROMOSOMES 5,6 SMC5, SMC6"/>
    <property type="match status" value="1"/>
</dbReference>
<evidence type="ECO:0000256" key="7">
    <source>
        <dbReference type="ARBA" id="ARBA00022840"/>
    </source>
</evidence>
<dbReference type="GO" id="GO:0035861">
    <property type="term" value="C:site of double-strand break"/>
    <property type="evidence" value="ECO:0007669"/>
    <property type="project" value="TreeGrafter"/>
</dbReference>
<dbReference type="GO" id="GO:0003697">
    <property type="term" value="F:single-stranded DNA binding"/>
    <property type="evidence" value="ECO:0007669"/>
    <property type="project" value="TreeGrafter"/>
</dbReference>
<evidence type="ECO:0000256" key="11">
    <source>
        <dbReference type="ARBA" id="ARBA00023242"/>
    </source>
</evidence>
<dbReference type="GO" id="GO:0016887">
    <property type="term" value="F:ATP hydrolysis activity"/>
    <property type="evidence" value="ECO:0007669"/>
    <property type="project" value="InterPro"/>
</dbReference>
<comment type="subcellular location">
    <subcellularLocation>
        <location evidence="2">Chromosome</location>
    </subcellularLocation>
    <subcellularLocation>
        <location evidence="1">Nucleus</location>
    </subcellularLocation>
</comment>
<dbReference type="InterPro" id="IPR027417">
    <property type="entry name" value="P-loop_NTPase"/>
</dbReference>
<accession>A0A9Q1BB46</accession>
<feature type="domain" description="Rad50/SbcC-type AAA" evidence="13">
    <location>
        <begin position="55"/>
        <end position="210"/>
    </location>
</feature>
<proteinExistence type="inferred from homology"/>
<comment type="caution">
    <text evidence="14">The sequence shown here is derived from an EMBL/GenBank/DDBJ whole genome shotgun (WGS) entry which is preliminary data.</text>
</comment>
<evidence type="ECO:0000313" key="15">
    <source>
        <dbReference type="Proteomes" id="UP001152320"/>
    </source>
</evidence>
<evidence type="ECO:0000256" key="10">
    <source>
        <dbReference type="ARBA" id="ARBA00023204"/>
    </source>
</evidence>
<organism evidence="14 15">
    <name type="scientific">Holothuria leucospilota</name>
    <name type="common">Black long sea cucumber</name>
    <name type="synonym">Mertensiothuria leucospilota</name>
    <dbReference type="NCBI Taxonomy" id="206669"/>
    <lineage>
        <taxon>Eukaryota</taxon>
        <taxon>Metazoa</taxon>
        <taxon>Echinodermata</taxon>
        <taxon>Eleutherozoa</taxon>
        <taxon>Echinozoa</taxon>
        <taxon>Holothuroidea</taxon>
        <taxon>Aspidochirotacea</taxon>
        <taxon>Aspidochirotida</taxon>
        <taxon>Holothuriidae</taxon>
        <taxon>Holothuria</taxon>
    </lineage>
</organism>
<protein>
    <submittedName>
        <fullName evidence="14">Structural maintenance of chromosomes protein 6</fullName>
    </submittedName>
</protein>
<keyword evidence="10" id="KW-0234">DNA repair</keyword>